<evidence type="ECO:0000256" key="9">
    <source>
        <dbReference type="ARBA" id="ARBA00023200"/>
    </source>
</evidence>
<keyword evidence="14" id="KW-1185">Reference proteome</keyword>
<dbReference type="GO" id="GO:0019029">
    <property type="term" value="C:helical viral capsid"/>
    <property type="evidence" value="ECO:0007669"/>
    <property type="project" value="UniProtKB-KW"/>
</dbReference>
<evidence type="ECO:0000256" key="11">
    <source>
        <dbReference type="ARBA" id="ARBA00033344"/>
    </source>
</evidence>
<reference evidence="13 14" key="1">
    <citation type="journal article" date="2022" name="Infect. Genet. Evol.">
        <title>Identification of two novel ephemeroviruses in pigs infected by classical swine fever virus.</title>
        <authorList>
            <person name="Wu Q."/>
            <person name="Yang Z."/>
            <person name="Lu Z."/>
            <person name="Mi S."/>
            <person name="Feng Y."/>
            <person name="He B."/>
            <person name="Zhu G."/>
            <person name="Gong W."/>
            <person name="Tu C."/>
        </authorList>
    </citation>
    <scope>NUCLEOTIDE SEQUENCE [LARGE SCALE GENOMIC DNA]</scope>
    <source>
        <strain evidence="13">GDMM7</strain>
    </source>
</reference>
<keyword evidence="10" id="KW-0687">Ribonucleoprotein</keyword>
<dbReference type="InterPro" id="IPR035961">
    <property type="entry name" value="Rhabdovirus_nucleoprotein-like"/>
</dbReference>
<evidence type="ECO:0000256" key="4">
    <source>
        <dbReference type="ARBA" id="ARBA00022497"/>
    </source>
</evidence>
<keyword evidence="4" id="KW-1139">Helical capsid protein</keyword>
<evidence type="ECO:0000256" key="5">
    <source>
        <dbReference type="ARBA" id="ARBA00022561"/>
    </source>
</evidence>
<keyword evidence="9" id="KW-1035">Host cytoplasm</keyword>
<evidence type="ECO:0000313" key="13">
    <source>
        <dbReference type="EMBL" id="UNP42117.1"/>
    </source>
</evidence>
<evidence type="ECO:0000256" key="8">
    <source>
        <dbReference type="ARBA" id="ARBA00023086"/>
    </source>
</evidence>
<sequence length="424" mass="48433">MYCTVTDSVIRPKRPHDNVPAQFPKDYFSRNNHTKPTIRVPQKDLSIQDARELVRGGLVRNDLNVKHAMRYMYLILAKINETAEEDWESFGIKIAQKGCQVTPWDAFNIIEDKDKLVDGVKDNKAVDEDDKWMALSIVTTYRLARTNNQTHRNNLIVKANQQIAGMNKDAPSLIDLPAQQAAWISNPDFTKMMAAIDMFFNRYKNSEWAFLRFGTIPARYKDCAGLMSIGHLCDVTGLELDDVLDWIFVGTVATEIVNMMKEGNEVDDPYSYMPYMMELGISLKSPYSSSMCPGLYTFVHIVGCLLYSERSKNARMVSDNNLVNIKMNAEVLAYVRSKKGDLVKAFVKENEKDRLEKTTDESEIAEVDMSQMPTSNDPMEWFAYLEFMDFNLPEEIKHHTKSESKKITNTRAGTIGNHVSTTYC</sequence>
<dbReference type="RefSeq" id="YP_010805465.1">
    <property type="nucleotide sequence ID" value="NC_077154.1"/>
</dbReference>
<dbReference type="GO" id="GO:0030430">
    <property type="term" value="C:host cell cytoplasm"/>
    <property type="evidence" value="ECO:0007669"/>
    <property type="project" value="UniProtKB-SubCell"/>
</dbReference>
<dbReference type="Proteomes" id="UP001157422">
    <property type="component" value="Segment"/>
</dbReference>
<dbReference type="Gene3D" id="1.10.3570.10">
    <property type="entry name" value="Rhabdovirus nucleocapsid protein like domain"/>
    <property type="match status" value="1"/>
</dbReference>
<evidence type="ECO:0000256" key="7">
    <source>
        <dbReference type="ARBA" id="ARBA00022884"/>
    </source>
</evidence>
<evidence type="ECO:0000256" key="3">
    <source>
        <dbReference type="ARBA" id="ARBA00014389"/>
    </source>
</evidence>
<proteinExistence type="predicted"/>
<dbReference type="GO" id="GO:1990904">
    <property type="term" value="C:ribonucleoprotein complex"/>
    <property type="evidence" value="ECO:0007669"/>
    <property type="project" value="UniProtKB-KW"/>
</dbReference>
<evidence type="ECO:0000256" key="6">
    <source>
        <dbReference type="ARBA" id="ARBA00022844"/>
    </source>
</evidence>
<evidence type="ECO:0000313" key="14">
    <source>
        <dbReference type="Proteomes" id="UP001157422"/>
    </source>
</evidence>
<comment type="subcellular location">
    <subcellularLocation>
        <location evidence="1">Host cytoplasm</location>
    </subcellularLocation>
    <subcellularLocation>
        <location evidence="2">Virion</location>
    </subcellularLocation>
</comment>
<evidence type="ECO:0000256" key="1">
    <source>
        <dbReference type="ARBA" id="ARBA00004192"/>
    </source>
</evidence>
<dbReference type="GO" id="GO:0003723">
    <property type="term" value="F:RNA binding"/>
    <property type="evidence" value="ECO:0007669"/>
    <property type="project" value="UniProtKB-KW"/>
</dbReference>
<protein>
    <recommendedName>
        <fullName evidence="3">Nucleoprotein</fullName>
    </recommendedName>
    <alternativeName>
        <fullName evidence="11">Nucleocapsid protein</fullName>
    </alternativeName>
</protein>
<dbReference type="GO" id="GO:0019013">
    <property type="term" value="C:viral nucleocapsid"/>
    <property type="evidence" value="ECO:0007669"/>
    <property type="project" value="UniProtKB-KW"/>
</dbReference>
<organism evidence="13 14">
    <name type="scientific">Porcine ephemerovirus 2</name>
    <dbReference type="NCBI Taxonomy" id="2928257"/>
    <lineage>
        <taxon>Viruses</taxon>
        <taxon>Riboviria</taxon>
        <taxon>Orthornavirae</taxon>
        <taxon>Negarnaviricota</taxon>
        <taxon>Haploviricotina</taxon>
        <taxon>Monjiviricetes</taxon>
        <taxon>Mononegavirales</taxon>
        <taxon>Rhabdoviridae</taxon>
        <taxon>Alpharhabdovirinae</taxon>
        <taxon>Ephemerovirus</taxon>
        <taxon>Ephemerovirus guangdong</taxon>
    </lineage>
</organism>
<dbReference type="Gene3D" id="1.10.3610.10">
    <property type="entry name" value="Nucleoprotein"/>
    <property type="match status" value="1"/>
</dbReference>
<evidence type="ECO:0000256" key="2">
    <source>
        <dbReference type="ARBA" id="ARBA00004328"/>
    </source>
</evidence>
<dbReference type="InterPro" id="IPR000448">
    <property type="entry name" value="Rhabdo_ncapsid"/>
</dbReference>
<dbReference type="GeneID" id="80544376"/>
<dbReference type="EMBL" id="OK086698">
    <property type="protein sequence ID" value="UNP42117.1"/>
    <property type="molecule type" value="Viral_cRNA"/>
</dbReference>
<dbReference type="KEGG" id="vg:80544376"/>
<accession>A0AAX3A7A8</accession>
<name>A0AAX3A7A8_9RHAB</name>
<feature type="domain" description="Rhabdovirus nucleocapsid" evidence="12">
    <location>
        <begin position="8"/>
        <end position="407"/>
    </location>
</feature>
<dbReference type="Pfam" id="PF00945">
    <property type="entry name" value="Rhabdo_ncap"/>
    <property type="match status" value="1"/>
</dbReference>
<keyword evidence="5" id="KW-0167">Capsid protein</keyword>
<keyword evidence="7" id="KW-0694">RNA-binding</keyword>
<keyword evidence="6" id="KW-0946">Virion</keyword>
<evidence type="ECO:0000256" key="10">
    <source>
        <dbReference type="ARBA" id="ARBA00023274"/>
    </source>
</evidence>
<dbReference type="InterPro" id="IPR023331">
    <property type="entry name" value="Rhabdovirus_ncapsid_C"/>
</dbReference>
<keyword evidence="8" id="KW-0543">Viral nucleoprotein</keyword>
<evidence type="ECO:0000259" key="12">
    <source>
        <dbReference type="Pfam" id="PF00945"/>
    </source>
</evidence>
<dbReference type="InterPro" id="IPR023330">
    <property type="entry name" value="Rhabdovirus_ncapsid_N"/>
</dbReference>
<dbReference type="SUPFAM" id="SSF140809">
    <property type="entry name" value="Rhabdovirus nucleoprotein-like"/>
    <property type="match status" value="1"/>
</dbReference>